<keyword evidence="8" id="KW-0378">Hydrolase</keyword>
<dbReference type="EMBL" id="JAVHJS010000013">
    <property type="protein sequence ID" value="KAK2838333.1"/>
    <property type="molecule type" value="Genomic_DNA"/>
</dbReference>
<dbReference type="InterPro" id="IPR050821">
    <property type="entry name" value="Cytosolic_carboxypeptidase"/>
</dbReference>
<keyword evidence="4" id="KW-0963">Cytoplasm</keyword>
<dbReference type="PROSITE" id="PS52035">
    <property type="entry name" value="PEPTIDASE_M14"/>
    <property type="match status" value="1"/>
</dbReference>
<comment type="subcellular location">
    <subcellularLocation>
        <location evidence="2">Cytoplasm</location>
        <location evidence="2">Cytosol</location>
    </subcellularLocation>
</comment>
<accession>A0AA88MHR8</accession>
<evidence type="ECO:0000256" key="14">
    <source>
        <dbReference type="PROSITE-ProRule" id="PRU01379"/>
    </source>
</evidence>
<comment type="similarity">
    <text evidence="3 14">Belongs to the peptidase M14 family.</text>
</comment>
<evidence type="ECO:0000256" key="6">
    <source>
        <dbReference type="ARBA" id="ARBA00022670"/>
    </source>
</evidence>
<dbReference type="Pfam" id="PF00246">
    <property type="entry name" value="Peptidase_M14"/>
    <property type="match status" value="1"/>
</dbReference>
<keyword evidence="10" id="KW-0482">Metalloprotease</keyword>
<dbReference type="SUPFAM" id="SSF48371">
    <property type="entry name" value="ARM repeat"/>
    <property type="match status" value="1"/>
</dbReference>
<evidence type="ECO:0000256" key="13">
    <source>
        <dbReference type="ARBA" id="ARBA00029302"/>
    </source>
</evidence>
<evidence type="ECO:0000256" key="5">
    <source>
        <dbReference type="ARBA" id="ARBA00022645"/>
    </source>
</evidence>
<dbReference type="GO" id="GO:0008270">
    <property type="term" value="F:zinc ion binding"/>
    <property type="evidence" value="ECO:0007669"/>
    <property type="project" value="InterPro"/>
</dbReference>
<dbReference type="InterPro" id="IPR033852">
    <property type="entry name" value="CBPC1/4"/>
</dbReference>
<dbReference type="GO" id="GO:0005829">
    <property type="term" value="C:cytosol"/>
    <property type="evidence" value="ECO:0007669"/>
    <property type="project" value="UniProtKB-SubCell"/>
</dbReference>
<feature type="compositionally biased region" description="Acidic residues" evidence="15">
    <location>
        <begin position="360"/>
        <end position="394"/>
    </location>
</feature>
<evidence type="ECO:0000313" key="17">
    <source>
        <dbReference type="EMBL" id="KAK2838333.1"/>
    </source>
</evidence>
<comment type="caution">
    <text evidence="17">The sequence shown here is derived from an EMBL/GenBank/DDBJ whole genome shotgun (WGS) entry which is preliminary data.</text>
</comment>
<proteinExistence type="inferred from homology"/>
<feature type="region of interest" description="Disordered" evidence="15">
    <location>
        <begin position="1040"/>
        <end position="1063"/>
    </location>
</feature>
<evidence type="ECO:0000256" key="7">
    <source>
        <dbReference type="ARBA" id="ARBA00022723"/>
    </source>
</evidence>
<dbReference type="PANTHER" id="PTHR12756:SF5">
    <property type="entry name" value="CYTOSOLIC CARBOXYPEPTIDASE 4"/>
    <property type="match status" value="1"/>
</dbReference>
<evidence type="ECO:0000256" key="8">
    <source>
        <dbReference type="ARBA" id="ARBA00022801"/>
    </source>
</evidence>
<dbReference type="Gene3D" id="2.60.40.3120">
    <property type="match status" value="1"/>
</dbReference>
<dbReference type="GO" id="GO:0004181">
    <property type="term" value="F:metallocarboxypeptidase activity"/>
    <property type="evidence" value="ECO:0007669"/>
    <property type="project" value="InterPro"/>
</dbReference>
<dbReference type="InterPro" id="IPR016024">
    <property type="entry name" value="ARM-type_fold"/>
</dbReference>
<dbReference type="Gene3D" id="3.40.630.10">
    <property type="entry name" value="Zn peptidases"/>
    <property type="match status" value="1"/>
</dbReference>
<dbReference type="EC" id="3.4.17.24" evidence="12"/>
<feature type="active site" description="Proton donor/acceptor" evidence="14">
    <location>
        <position position="946"/>
    </location>
</feature>
<protein>
    <recommendedName>
        <fullName evidence="12">tubulin-glutamate carboxypeptidase</fullName>
        <ecNumber evidence="12">3.4.17.24</ecNumber>
    </recommendedName>
</protein>
<feature type="domain" description="Peptidase M14" evidence="16">
    <location>
        <begin position="692"/>
        <end position="982"/>
    </location>
</feature>
<dbReference type="Gene3D" id="1.25.10.10">
    <property type="entry name" value="Leucine-rich Repeat Variant"/>
    <property type="match status" value="1"/>
</dbReference>
<keyword evidence="7" id="KW-0479">Metal-binding</keyword>
<dbReference type="GO" id="GO:0006508">
    <property type="term" value="P:proteolysis"/>
    <property type="evidence" value="ECO:0007669"/>
    <property type="project" value="UniProtKB-KW"/>
</dbReference>
<dbReference type="Pfam" id="PF25571">
    <property type="entry name" value="TPR_CCP1_N"/>
    <property type="match status" value="1"/>
</dbReference>
<gene>
    <name evidence="17" type="ORF">Q7C36_013147</name>
</gene>
<feature type="region of interest" description="Disordered" evidence="15">
    <location>
        <begin position="1077"/>
        <end position="1096"/>
    </location>
</feature>
<organism evidence="17 18">
    <name type="scientific">Tachysurus vachellii</name>
    <name type="common">Darkbarbel catfish</name>
    <name type="synonym">Pelteobagrus vachellii</name>
    <dbReference type="NCBI Taxonomy" id="175792"/>
    <lineage>
        <taxon>Eukaryota</taxon>
        <taxon>Metazoa</taxon>
        <taxon>Chordata</taxon>
        <taxon>Craniata</taxon>
        <taxon>Vertebrata</taxon>
        <taxon>Euteleostomi</taxon>
        <taxon>Actinopterygii</taxon>
        <taxon>Neopterygii</taxon>
        <taxon>Teleostei</taxon>
        <taxon>Ostariophysi</taxon>
        <taxon>Siluriformes</taxon>
        <taxon>Bagridae</taxon>
        <taxon>Tachysurus</taxon>
    </lineage>
</organism>
<comment type="cofactor">
    <cofactor evidence="1">
        <name>Zn(2+)</name>
        <dbReference type="ChEBI" id="CHEBI:29105"/>
    </cofactor>
</comment>
<evidence type="ECO:0000259" key="16">
    <source>
        <dbReference type="PROSITE" id="PS52035"/>
    </source>
</evidence>
<comment type="catalytic activity">
    <reaction evidence="11">
        <text>C-terminal L-alpha-aminoacyl-L-glutamyl-L-glutamyl-[tubulin] + H2O = C-terminal L-alpha-aminoacyl-L-glutamyl-[tubulin] + L-glutamate</text>
        <dbReference type="Rhea" id="RHEA:63792"/>
        <dbReference type="Rhea" id="RHEA-COMP:16435"/>
        <dbReference type="Rhea" id="RHEA-COMP:16436"/>
        <dbReference type="ChEBI" id="CHEBI:15377"/>
        <dbReference type="ChEBI" id="CHEBI:29985"/>
        <dbReference type="ChEBI" id="CHEBI:149555"/>
        <dbReference type="ChEBI" id="CHEBI:149556"/>
        <dbReference type="EC" id="3.4.17.24"/>
    </reaction>
    <physiologicalReaction direction="left-to-right" evidence="11">
        <dbReference type="Rhea" id="RHEA:63793"/>
    </physiologicalReaction>
</comment>
<name>A0AA88MHR8_TACVA</name>
<keyword evidence="9" id="KW-0862">Zinc</keyword>
<dbReference type="Proteomes" id="UP001187315">
    <property type="component" value="Unassembled WGS sequence"/>
</dbReference>
<evidence type="ECO:0000256" key="9">
    <source>
        <dbReference type="ARBA" id="ARBA00022833"/>
    </source>
</evidence>
<dbReference type="InterPro" id="IPR011989">
    <property type="entry name" value="ARM-like"/>
</dbReference>
<dbReference type="Pfam" id="PF18027">
    <property type="entry name" value="Pepdidase_M14_N"/>
    <property type="match status" value="1"/>
</dbReference>
<dbReference type="SUPFAM" id="SSF53187">
    <property type="entry name" value="Zn-dependent exopeptidases"/>
    <property type="match status" value="1"/>
</dbReference>
<dbReference type="AlphaFoldDB" id="A0AA88MHR8"/>
<evidence type="ECO:0000313" key="18">
    <source>
        <dbReference type="Proteomes" id="UP001187315"/>
    </source>
</evidence>
<dbReference type="InterPro" id="IPR040626">
    <property type="entry name" value="Pepdidase_M14_N"/>
</dbReference>
<keyword evidence="18" id="KW-1185">Reference proteome</keyword>
<evidence type="ECO:0000256" key="10">
    <source>
        <dbReference type="ARBA" id="ARBA00023049"/>
    </source>
</evidence>
<feature type="region of interest" description="Disordered" evidence="15">
    <location>
        <begin position="357"/>
        <end position="394"/>
    </location>
</feature>
<reference evidence="17" key="1">
    <citation type="submission" date="2023-08" db="EMBL/GenBank/DDBJ databases">
        <title>Pelteobagrus vachellii genome.</title>
        <authorList>
            <person name="Liu H."/>
        </authorList>
    </citation>
    <scope>NUCLEOTIDE SEQUENCE</scope>
    <source>
        <strain evidence="17">PRFRI_2022a</strain>
        <tissue evidence="17">Muscle</tissue>
    </source>
</reference>
<evidence type="ECO:0000256" key="2">
    <source>
        <dbReference type="ARBA" id="ARBA00004514"/>
    </source>
</evidence>
<evidence type="ECO:0000256" key="4">
    <source>
        <dbReference type="ARBA" id="ARBA00022490"/>
    </source>
</evidence>
<evidence type="ECO:0000256" key="11">
    <source>
        <dbReference type="ARBA" id="ARBA00024524"/>
    </source>
</evidence>
<evidence type="ECO:0000256" key="15">
    <source>
        <dbReference type="SAM" id="MobiDB-lite"/>
    </source>
</evidence>
<feature type="region of interest" description="Disordered" evidence="15">
    <location>
        <begin position="428"/>
        <end position="460"/>
    </location>
</feature>
<evidence type="ECO:0000256" key="3">
    <source>
        <dbReference type="ARBA" id="ARBA00005988"/>
    </source>
</evidence>
<comment type="catalytic activity">
    <reaction evidence="13">
        <text>(L-glutamyl)(n+1)-gamma-L-glutamyl-L-glutamyl-[protein] + H2O = (L-glutamyl)(n)-gamma-L-glutamyl-L-glutamyl-[protein] + L-glutamate</text>
        <dbReference type="Rhea" id="RHEA:60004"/>
        <dbReference type="Rhea" id="RHEA-COMP:15519"/>
        <dbReference type="Rhea" id="RHEA-COMP:15675"/>
        <dbReference type="ChEBI" id="CHEBI:15377"/>
        <dbReference type="ChEBI" id="CHEBI:29985"/>
        <dbReference type="ChEBI" id="CHEBI:143623"/>
    </reaction>
    <physiologicalReaction direction="left-to-right" evidence="13">
        <dbReference type="Rhea" id="RHEA:60005"/>
    </physiologicalReaction>
</comment>
<keyword evidence="6" id="KW-0645">Protease</keyword>
<dbReference type="InterPro" id="IPR000834">
    <property type="entry name" value="Peptidase_M14"/>
</dbReference>
<sequence>MFSYGRPSVFTWTGTLRECVHHPTDGKQCHLFSQCLQCSQQILQWTTVTQNSAQRYTTSNPLDPQSPWRLPAPVDLEVLLSTLENAEDIENMLNILNVLDELLSAGTDRRINYMISKGGSEALLSVLVKTARSMSPNFTLLLPTLHLLTKVGHRDRMMGVKAEKADAVLLTLRLLQQNSESDRRAAACLWVIATFCSSVSTAMLLGENQALDVVFKLITPPAAKHTHMVKAAVHAFAALLSSKENGHLAVEKGYISALVSVYEDWHKQDTRNKHLAIRRAFLHCLHRAAKTSSGRHALVSEGGVAVLYNTTQACLLMKDSESLVESALQLMRKCLPKLPLPLSSGHSTYSFLLPGHSEESWESDSEADDVNSDDDSDDEQDNEEPDYHDYEEDLETDVNKLKARPDLDRPKEQLDQYSHFCPELHHNFQDLDSGSERDASPDVKEVQKSKAFSDNKQKQEEADLKARDFQSHFLKCSGNQQEACNSMLDSLLGKYSTSIPHHDPRLYSRVAAHTKSVATFSILAFPDFWGHFPPAAPERMATRRPHIQRKKVFEDIQRFICPDDIINKVVFDIEDQRHEYDLILNADVNSSTHQQWFYFEVSGMMVNVPYRFNVINCEKSNSQFNYGMQPVVYSVKEALEGRPQWVRTGSEICYYRNHFQLSKGHRGHCFYTLTFTITFSHEDDVCYVAYHYPYTFSALQSHLQMMQHSIDPQKIFFRHQILCNTLGGNACPLITITATPTSHTYKHLHQLRNRPCVFLTARVHPGECNSSWVMKGTLEFLCSDDAVAESLRETFIFKIVPMLNPDGVIHGNHRCSLSADDLNRQWLKPSPVLSPTIYHTKGLLYYLCSIGKTPLVFCDYHGHSRKKNVFLYGCSVKETLWQSGSPINTASLKEDPGYRTIAKTLDRIAPAFSFNNCNFLVEKSRASTARVVVWREMEVLRSYTMESTFNGCNQGIYKDLQTGTRELEEMGMKFCQSLLTLRKNSINYSSHLIGHAAAILDLDNGLMDHKSHNCFEDDEPPCVENIEYSSYTENLSANELDEEVDRNTRSGDEVEDGEDGSRKSWCRKSSVFPRACHQDSLETQHQQHLPELGAGQKSASLEHSCFNYRDEL</sequence>
<evidence type="ECO:0000256" key="1">
    <source>
        <dbReference type="ARBA" id="ARBA00001947"/>
    </source>
</evidence>
<dbReference type="PANTHER" id="PTHR12756">
    <property type="entry name" value="CYTOSOLIC CARBOXYPEPTIDASE"/>
    <property type="match status" value="1"/>
</dbReference>
<keyword evidence="5" id="KW-0121">Carboxypeptidase</keyword>
<dbReference type="CDD" id="cd06906">
    <property type="entry name" value="M14_Nna1"/>
    <property type="match status" value="1"/>
</dbReference>
<evidence type="ECO:0000256" key="12">
    <source>
        <dbReference type="ARBA" id="ARBA00026108"/>
    </source>
</evidence>